<feature type="transmembrane region" description="Helical" evidence="1">
    <location>
        <begin position="71"/>
        <end position="90"/>
    </location>
</feature>
<dbReference type="EMBL" id="UYJE01003163">
    <property type="protein sequence ID" value="VDI17060.1"/>
    <property type="molecule type" value="Genomic_DNA"/>
</dbReference>
<keyword evidence="1" id="KW-0812">Transmembrane</keyword>
<keyword evidence="3" id="KW-1185">Reference proteome</keyword>
<proteinExistence type="predicted"/>
<evidence type="ECO:0000256" key="1">
    <source>
        <dbReference type="SAM" id="Phobius"/>
    </source>
</evidence>
<organism evidence="2 3">
    <name type="scientific">Mytilus galloprovincialis</name>
    <name type="common">Mediterranean mussel</name>
    <dbReference type="NCBI Taxonomy" id="29158"/>
    <lineage>
        <taxon>Eukaryota</taxon>
        <taxon>Metazoa</taxon>
        <taxon>Spiralia</taxon>
        <taxon>Lophotrochozoa</taxon>
        <taxon>Mollusca</taxon>
        <taxon>Bivalvia</taxon>
        <taxon>Autobranchia</taxon>
        <taxon>Pteriomorphia</taxon>
        <taxon>Mytilida</taxon>
        <taxon>Mytiloidea</taxon>
        <taxon>Mytilidae</taxon>
        <taxon>Mytilinae</taxon>
        <taxon>Mytilus</taxon>
    </lineage>
</organism>
<comment type="caution">
    <text evidence="2">The sequence shown here is derived from an EMBL/GenBank/DDBJ whole genome shotgun (WGS) entry which is preliminary data.</text>
</comment>
<dbReference type="Proteomes" id="UP000596742">
    <property type="component" value="Unassembled WGS sequence"/>
</dbReference>
<keyword evidence="1" id="KW-1133">Transmembrane helix</keyword>
<reference evidence="2" key="1">
    <citation type="submission" date="2018-11" db="EMBL/GenBank/DDBJ databases">
        <authorList>
            <person name="Alioto T."/>
            <person name="Alioto T."/>
        </authorList>
    </citation>
    <scope>NUCLEOTIDE SEQUENCE</scope>
</reference>
<keyword evidence="1" id="KW-0472">Membrane</keyword>
<name>A0A8B6D9H1_MYTGA</name>
<evidence type="ECO:0000313" key="3">
    <source>
        <dbReference type="Proteomes" id="UP000596742"/>
    </source>
</evidence>
<evidence type="ECO:0000313" key="2">
    <source>
        <dbReference type="EMBL" id="VDI17060.1"/>
    </source>
</evidence>
<protein>
    <submittedName>
        <fullName evidence="2">Uncharacterized protein</fullName>
    </submittedName>
</protein>
<dbReference type="OrthoDB" id="6149413at2759"/>
<gene>
    <name evidence="2" type="ORF">MGAL_10B025800</name>
</gene>
<dbReference type="AlphaFoldDB" id="A0A8B6D9H1"/>
<sequence length="92" mass="10614">MLATPETRFARIKNYCPDIDPCMNYRDTTIPSLDIPVLRFLEVVLIPEPTDFVTDTSSKPHPLLKLNPVDIAMFVGVIVVLIGMFIFWLWKY</sequence>
<accession>A0A8B6D9H1</accession>